<accession>B5HDY6</accession>
<dbReference type="AlphaFoldDB" id="B5HDY6"/>
<feature type="compositionally biased region" description="Basic residues" evidence="1">
    <location>
        <begin position="8"/>
        <end position="23"/>
    </location>
</feature>
<feature type="compositionally biased region" description="Basic residues" evidence="1">
    <location>
        <begin position="118"/>
        <end position="129"/>
    </location>
</feature>
<evidence type="ECO:0000313" key="2">
    <source>
        <dbReference type="EMBL" id="EDY65047.2"/>
    </source>
</evidence>
<feature type="region of interest" description="Disordered" evidence="1">
    <location>
        <begin position="1"/>
        <end position="333"/>
    </location>
</feature>
<reference evidence="3" key="2">
    <citation type="submission" date="2009-10" db="EMBL/GenBank/DDBJ databases">
        <title>The genome sequence of Streptomyces pristinaespiralis strain ATCC 25486.</title>
        <authorList>
            <consortium name="The Broad Institute Genome Sequencing Platform"/>
            <consortium name="Broad Institute Microbial Sequencing Center"/>
            <person name="Fischbach M."/>
            <person name="Godfrey P."/>
            <person name="Ward D."/>
            <person name="Young S."/>
            <person name="Zeng Q."/>
            <person name="Koehrsen M."/>
            <person name="Alvarado L."/>
            <person name="Berlin A.M."/>
            <person name="Bochicchio J."/>
            <person name="Borenstein D."/>
            <person name="Chapman S.B."/>
            <person name="Chen Z."/>
            <person name="Engels R."/>
            <person name="Freedman E."/>
            <person name="Gellesch M."/>
            <person name="Goldberg J."/>
            <person name="Griggs A."/>
            <person name="Gujja S."/>
            <person name="Heilman E.R."/>
            <person name="Heiman D.I."/>
            <person name="Hepburn T.A."/>
            <person name="Howarth C."/>
            <person name="Jen D."/>
            <person name="Larson L."/>
            <person name="Lewis B."/>
            <person name="Mehta T."/>
            <person name="Park D."/>
            <person name="Pearson M."/>
            <person name="Richards J."/>
            <person name="Roberts A."/>
            <person name="Saif S."/>
            <person name="Shea T.D."/>
            <person name="Shenoy N."/>
            <person name="Sisk P."/>
            <person name="Stolte C."/>
            <person name="Sykes S.N."/>
            <person name="Thomson T."/>
            <person name="Walk T."/>
            <person name="White J."/>
            <person name="Yandava C."/>
            <person name="Straight P."/>
            <person name="Clardy J."/>
            <person name="Hung D."/>
            <person name="Kolter R."/>
            <person name="Mekalanos J."/>
            <person name="Walker S."/>
            <person name="Walsh C.T."/>
            <person name="Wieland-Brown L.C."/>
            <person name="Haas B."/>
            <person name="Nusbaum C."/>
            <person name="Birren B."/>
        </authorList>
    </citation>
    <scope>NUCLEOTIDE SEQUENCE [LARGE SCALE GENOMIC DNA]</scope>
    <source>
        <strain evidence="3">ATCC 25486 / DSM 40338 / CBS 914.69 / JCM 4507 / NBRC 13074 / NRRL 2958 / 5647</strain>
    </source>
</reference>
<evidence type="ECO:0000313" key="3">
    <source>
        <dbReference type="Proteomes" id="UP000002805"/>
    </source>
</evidence>
<protein>
    <submittedName>
        <fullName evidence="2">Secreted protein</fullName>
    </submittedName>
</protein>
<gene>
    <name evidence="2" type="ORF">SSDG_03370</name>
</gene>
<dbReference type="HOGENOM" id="CLU_835569_0_0_11"/>
<evidence type="ECO:0000256" key="1">
    <source>
        <dbReference type="SAM" id="MobiDB-lite"/>
    </source>
</evidence>
<dbReference type="Proteomes" id="UP000002805">
    <property type="component" value="Chromosome"/>
</dbReference>
<name>B5HDY6_STRE2</name>
<organism evidence="2 3">
    <name type="scientific">Streptomyces pristinaespiralis (strain ATCC 25486 / DSM 40338 / CBS 914.69 / JCM 4507 / KCC S-0507 / NBRC 13074 / NRRL 2958 / 5647)</name>
    <dbReference type="NCBI Taxonomy" id="457429"/>
    <lineage>
        <taxon>Bacteria</taxon>
        <taxon>Bacillati</taxon>
        <taxon>Actinomycetota</taxon>
        <taxon>Actinomycetes</taxon>
        <taxon>Kitasatosporales</taxon>
        <taxon>Streptomycetaceae</taxon>
        <taxon>Streptomyces</taxon>
    </lineage>
</organism>
<feature type="non-terminal residue" evidence="2">
    <location>
        <position position="333"/>
    </location>
</feature>
<feature type="compositionally biased region" description="Basic residues" evidence="1">
    <location>
        <begin position="80"/>
        <end position="94"/>
    </location>
</feature>
<sequence>MTHGRLGSTRRRPRRRAHSRLHRGAGGTDSAPGACPQRRTTRPLPPHPPARPQRGHPLHRPCPSGDRPARTGRVLPAAAGHHRGQPRGRDRHRPLLPGHRSPGGLLRDRELPPSGRAAHGHHLAQRRGFHGPGEDTDLPRHHQQPAPRRAGRRHRQVGAEGQPGGDQGHRSPAVHQGRDAEADAGRAGQACRDPRGRRATPVADPDGGGRQAVRRAARGGQPHCRDPQGRGPGPGHRRGVPGGAPQRPRSEVARLPVPPDAAPARPGAGQHLLGDPRRGHRRTGGGVPRLRRSAAAVAGHPGDLLGRQVRPGRRRCGAGGGSRRGGSRRRRQG</sequence>
<proteinExistence type="predicted"/>
<dbReference type="EMBL" id="CM000950">
    <property type="protein sequence ID" value="EDY65047.2"/>
    <property type="molecule type" value="Genomic_DNA"/>
</dbReference>
<keyword evidence="3" id="KW-1185">Reference proteome</keyword>
<reference evidence="3" key="1">
    <citation type="submission" date="2008-02" db="EMBL/GenBank/DDBJ databases">
        <authorList>
            <consortium name="The Broad Institute Genome Sequencing Platform"/>
            <person name="Fischbach M."/>
            <person name="Ward D."/>
            <person name="Young S."/>
            <person name="Jaffe D."/>
            <person name="Gnerre S."/>
            <person name="Berlin A."/>
            <person name="Heiman D."/>
            <person name="Hepburn T."/>
            <person name="Sykes S."/>
            <person name="Alvarado L."/>
            <person name="Kodira C.D."/>
            <person name="Straight P."/>
            <person name="Clardy J."/>
            <person name="Hung D."/>
            <person name="Kolter R."/>
            <person name="Mekalanos J."/>
            <person name="Walker S."/>
            <person name="Walsh C.T."/>
            <person name="Lander E."/>
            <person name="Galagan J."/>
            <person name="Nusbaum C."/>
            <person name="Birren B."/>
        </authorList>
    </citation>
    <scope>NUCLEOTIDE SEQUENCE [LARGE SCALE GENOMIC DNA]</scope>
    <source>
        <strain evidence="3">ATCC 25486 / DSM 40338 / CBS 914.69 / JCM 4507 / NBRC 13074 / NRRL 2958 / 5647</strain>
    </source>
</reference>